<keyword evidence="2" id="KW-1185">Reference proteome</keyword>
<evidence type="ECO:0000313" key="2">
    <source>
        <dbReference type="Proteomes" id="UP000309128"/>
    </source>
</evidence>
<dbReference type="EMBL" id="VCKY01000053">
    <property type="protein sequence ID" value="TMR20762.1"/>
    <property type="molecule type" value="Genomic_DNA"/>
</dbReference>
<sequence length="279" mass="30126">MSKLTATATCTAHGAIVEQTGQVVPQPLLAQRVAWLTGLARDLTAEIVAGRWSAADLDALACGVGLDGRALPAKGWMALRRLGWSVTPAPGVHVCDRVLRCAQEQAARLLRLALHRRELVAAILAAWPRDAGRRTDAEWAALRAVLPDGVGAAEIRNRSRQIRAYRDAQDGVLPVDLTELEGPPACAAQIVLAAADRQLATLERTGEHCARLRVKLPLTACPASARDWAWHLLPIALPPTVAPEAKLCAPTLRVRHGRVRVDLPSRRRSATRRPAQAPR</sequence>
<gene>
    <name evidence="1" type="ORF">ETD86_17925</name>
</gene>
<protein>
    <submittedName>
        <fullName evidence="1">Uncharacterized protein</fullName>
    </submittedName>
</protein>
<dbReference type="AlphaFoldDB" id="A0A5S4FJC5"/>
<accession>A0A5S4FJC5</accession>
<evidence type="ECO:0000313" key="1">
    <source>
        <dbReference type="EMBL" id="TMR20762.1"/>
    </source>
</evidence>
<dbReference type="Proteomes" id="UP000309128">
    <property type="component" value="Unassembled WGS sequence"/>
</dbReference>
<proteinExistence type="predicted"/>
<comment type="caution">
    <text evidence="1">The sequence shown here is derived from an EMBL/GenBank/DDBJ whole genome shotgun (WGS) entry which is preliminary data.</text>
</comment>
<name>A0A5S4FJC5_9ACTN</name>
<dbReference type="OrthoDB" id="3492526at2"/>
<organism evidence="1 2">
    <name type="scientific">Nonomuraea turkmeniaca</name>
    <dbReference type="NCBI Taxonomy" id="103838"/>
    <lineage>
        <taxon>Bacteria</taxon>
        <taxon>Bacillati</taxon>
        <taxon>Actinomycetota</taxon>
        <taxon>Actinomycetes</taxon>
        <taxon>Streptosporangiales</taxon>
        <taxon>Streptosporangiaceae</taxon>
        <taxon>Nonomuraea</taxon>
    </lineage>
</organism>
<reference evidence="1 2" key="1">
    <citation type="submission" date="2019-05" db="EMBL/GenBank/DDBJ databases">
        <title>Draft genome sequence of Nonomuraea turkmeniaca DSM 43926.</title>
        <authorList>
            <person name="Saricaoglu S."/>
            <person name="Isik K."/>
        </authorList>
    </citation>
    <scope>NUCLEOTIDE SEQUENCE [LARGE SCALE GENOMIC DNA]</scope>
    <source>
        <strain evidence="1 2">DSM 43926</strain>
    </source>
</reference>
<dbReference type="RefSeq" id="WP_138667295.1">
    <property type="nucleotide sequence ID" value="NZ_VCKY01000053.1"/>
</dbReference>